<dbReference type="PANTHER" id="PTHR21237:SF23">
    <property type="entry name" value="GRPE PROTEIN HOMOLOG, MITOCHONDRIAL"/>
    <property type="match status" value="1"/>
</dbReference>
<dbReference type="InterPro" id="IPR013805">
    <property type="entry name" value="GrpE_CC"/>
</dbReference>
<dbReference type="PRINTS" id="PR00773">
    <property type="entry name" value="GRPEPROTEIN"/>
</dbReference>
<comment type="subunit">
    <text evidence="3 10">Homodimer.</text>
</comment>
<evidence type="ECO:0000256" key="2">
    <source>
        <dbReference type="ARBA" id="ARBA00009054"/>
    </source>
</evidence>
<evidence type="ECO:0000256" key="4">
    <source>
        <dbReference type="ARBA" id="ARBA00022490"/>
    </source>
</evidence>
<dbReference type="CDD" id="cd00446">
    <property type="entry name" value="GrpE"/>
    <property type="match status" value="1"/>
</dbReference>
<proteinExistence type="inferred from homology"/>
<dbReference type="NCBIfam" id="NF010737">
    <property type="entry name" value="PRK14139.1"/>
    <property type="match status" value="1"/>
</dbReference>
<evidence type="ECO:0000313" key="15">
    <source>
        <dbReference type="Proteomes" id="UP000198620"/>
    </source>
</evidence>
<gene>
    <name evidence="10" type="primary">grpE</name>
    <name evidence="14" type="ORF">SAMN05216387_10332</name>
</gene>
<reference evidence="14 15" key="1">
    <citation type="submission" date="2016-10" db="EMBL/GenBank/DDBJ databases">
        <authorList>
            <person name="de Groot N.N."/>
        </authorList>
    </citation>
    <scope>NUCLEOTIDE SEQUENCE [LARGE SCALE GENOMIC DNA]</scope>
    <source>
        <strain evidence="14 15">Nv1</strain>
    </source>
</reference>
<dbReference type="SUPFAM" id="SSF51064">
    <property type="entry name" value="Head domain of nucleotide exchange factor GrpE"/>
    <property type="match status" value="1"/>
</dbReference>
<dbReference type="PANTHER" id="PTHR21237">
    <property type="entry name" value="GRPE PROTEIN"/>
    <property type="match status" value="1"/>
</dbReference>
<dbReference type="Proteomes" id="UP000198620">
    <property type="component" value="Unassembled WGS sequence"/>
</dbReference>
<dbReference type="InterPro" id="IPR009012">
    <property type="entry name" value="GrpE_head"/>
</dbReference>
<dbReference type="GO" id="GO:0000774">
    <property type="term" value="F:adenyl-nucleotide exchange factor activity"/>
    <property type="evidence" value="ECO:0007669"/>
    <property type="project" value="InterPro"/>
</dbReference>
<comment type="subcellular location">
    <subcellularLocation>
        <location evidence="1 10">Cytoplasm</location>
    </subcellularLocation>
</comment>
<keyword evidence="5 10" id="KW-0346">Stress response</keyword>
<dbReference type="OrthoDB" id="9789811at2"/>
<evidence type="ECO:0000256" key="12">
    <source>
        <dbReference type="RuleBase" id="RU004478"/>
    </source>
</evidence>
<organism evidence="14 15">
    <name type="scientific">Nitrosovibrio tenuis</name>
    <dbReference type="NCBI Taxonomy" id="1233"/>
    <lineage>
        <taxon>Bacteria</taxon>
        <taxon>Pseudomonadati</taxon>
        <taxon>Pseudomonadota</taxon>
        <taxon>Betaproteobacteria</taxon>
        <taxon>Nitrosomonadales</taxon>
        <taxon>Nitrosomonadaceae</taxon>
        <taxon>Nitrosovibrio</taxon>
    </lineage>
</organism>
<dbReference type="GO" id="GO:0051087">
    <property type="term" value="F:protein-folding chaperone binding"/>
    <property type="evidence" value="ECO:0007669"/>
    <property type="project" value="InterPro"/>
</dbReference>
<accession>A0A1H7JYB7</accession>
<dbReference type="GO" id="GO:0006457">
    <property type="term" value="P:protein folding"/>
    <property type="evidence" value="ECO:0007669"/>
    <property type="project" value="InterPro"/>
</dbReference>
<comment type="similarity">
    <text evidence="2 10 12">Belongs to the GrpE family.</text>
</comment>
<dbReference type="EMBL" id="FOBH01000003">
    <property type="protein sequence ID" value="SEK79120.1"/>
    <property type="molecule type" value="Genomic_DNA"/>
</dbReference>
<keyword evidence="4 10" id="KW-0963">Cytoplasm</keyword>
<feature type="region of interest" description="Disordered" evidence="13">
    <location>
        <begin position="1"/>
        <end position="45"/>
    </location>
</feature>
<comment type="function">
    <text evidence="7 10 11">Participates actively in the response to hyperosmotic and heat shock by preventing the aggregation of stress-denatured proteins, in association with DnaK and GrpE. It is the nucleotide exchange factor for DnaK and may function as a thermosensor. Unfolded proteins bind initially to DnaJ; upon interaction with the DnaJ-bound protein, DnaK hydrolyzes its bound ATP, resulting in the formation of a stable complex. GrpE releases ADP from DnaK; ATP binding to DnaK triggers the release of the substrate protein, thus completing the reaction cycle. Several rounds of ATP-dependent interactions between DnaJ, DnaK and GrpE are required for fully efficient folding.</text>
</comment>
<dbReference type="InterPro" id="IPR000740">
    <property type="entry name" value="GrpE"/>
</dbReference>
<feature type="compositionally biased region" description="Polar residues" evidence="13">
    <location>
        <begin position="17"/>
        <end position="29"/>
    </location>
</feature>
<evidence type="ECO:0000256" key="13">
    <source>
        <dbReference type="SAM" id="MobiDB-lite"/>
    </source>
</evidence>
<evidence type="ECO:0000256" key="1">
    <source>
        <dbReference type="ARBA" id="ARBA00004496"/>
    </source>
</evidence>
<evidence type="ECO:0000313" key="14">
    <source>
        <dbReference type="EMBL" id="SEK79120.1"/>
    </source>
</evidence>
<evidence type="ECO:0000256" key="10">
    <source>
        <dbReference type="HAMAP-Rule" id="MF_01151"/>
    </source>
</evidence>
<dbReference type="PROSITE" id="PS01071">
    <property type="entry name" value="GRPE"/>
    <property type="match status" value="1"/>
</dbReference>
<evidence type="ECO:0000256" key="7">
    <source>
        <dbReference type="ARBA" id="ARBA00053401"/>
    </source>
</evidence>
<keyword evidence="15" id="KW-1185">Reference proteome</keyword>
<evidence type="ECO:0000256" key="9">
    <source>
        <dbReference type="ARBA" id="ARBA00076414"/>
    </source>
</evidence>
<evidence type="ECO:0000256" key="5">
    <source>
        <dbReference type="ARBA" id="ARBA00023016"/>
    </source>
</evidence>
<evidence type="ECO:0000256" key="11">
    <source>
        <dbReference type="RuleBase" id="RU000639"/>
    </source>
</evidence>
<dbReference type="RefSeq" id="WP_090827813.1">
    <property type="nucleotide sequence ID" value="NZ_FOBH01000003.1"/>
</dbReference>
<dbReference type="FunFam" id="2.30.22.10:FF:000001">
    <property type="entry name" value="Protein GrpE"/>
    <property type="match status" value="1"/>
</dbReference>
<dbReference type="NCBIfam" id="NF010748">
    <property type="entry name" value="PRK14150.1"/>
    <property type="match status" value="1"/>
</dbReference>
<evidence type="ECO:0000256" key="8">
    <source>
        <dbReference type="ARBA" id="ARBA00072274"/>
    </source>
</evidence>
<protein>
    <recommendedName>
        <fullName evidence="8 10">Protein GrpE</fullName>
    </recommendedName>
    <alternativeName>
        <fullName evidence="9 10">HSP-70 cofactor</fullName>
    </alternativeName>
</protein>
<dbReference type="GO" id="GO:0051082">
    <property type="term" value="F:unfolded protein binding"/>
    <property type="evidence" value="ECO:0007669"/>
    <property type="project" value="TreeGrafter"/>
</dbReference>
<dbReference type="Gene3D" id="2.30.22.10">
    <property type="entry name" value="Head domain of nucleotide exchange factor GrpE"/>
    <property type="match status" value="1"/>
</dbReference>
<dbReference type="HAMAP" id="MF_01151">
    <property type="entry name" value="GrpE"/>
    <property type="match status" value="1"/>
</dbReference>
<dbReference type="AlphaFoldDB" id="A0A1H7JYB7"/>
<evidence type="ECO:0000256" key="3">
    <source>
        <dbReference type="ARBA" id="ARBA00011738"/>
    </source>
</evidence>
<name>A0A1H7JYB7_9PROT</name>
<dbReference type="STRING" id="1233.SAMN05216387_10332"/>
<dbReference type="GO" id="GO:0005829">
    <property type="term" value="C:cytosol"/>
    <property type="evidence" value="ECO:0007669"/>
    <property type="project" value="TreeGrafter"/>
</dbReference>
<dbReference type="NCBIfam" id="NF010738">
    <property type="entry name" value="PRK14140.1"/>
    <property type="match status" value="1"/>
</dbReference>
<dbReference type="Pfam" id="PF01025">
    <property type="entry name" value="GrpE"/>
    <property type="match status" value="1"/>
</dbReference>
<dbReference type="GO" id="GO:0042803">
    <property type="term" value="F:protein homodimerization activity"/>
    <property type="evidence" value="ECO:0007669"/>
    <property type="project" value="InterPro"/>
</dbReference>
<keyword evidence="6 10" id="KW-0143">Chaperone</keyword>
<sequence>MTDKDSPQPHQPDVTAHNETNASPATNGESKAAEPAVETMPSLEQSLRQAELQAEEHRDAWLRAKADAENIRKRAQMDIANAHKYAIENFSTELLAVMDSLEAALAVENATVENFKSGMELTRKQLASAFEKFNIKVIDPLGEKFDPHLHQAISTVESDLPPNTVVQVMQKGYVLNDRVIRPALVVVSKAKGT</sequence>
<dbReference type="SUPFAM" id="SSF58014">
    <property type="entry name" value="Coiled-coil domain of nucleotide exchange factor GrpE"/>
    <property type="match status" value="1"/>
</dbReference>
<dbReference type="Gene3D" id="3.90.20.20">
    <property type="match status" value="1"/>
</dbReference>
<evidence type="ECO:0000256" key="6">
    <source>
        <dbReference type="ARBA" id="ARBA00023186"/>
    </source>
</evidence>